<feature type="transmembrane region" description="Helical" evidence="8">
    <location>
        <begin position="97"/>
        <end position="116"/>
    </location>
</feature>
<feature type="transmembrane region" description="Helical" evidence="8">
    <location>
        <begin position="35"/>
        <end position="60"/>
    </location>
</feature>
<keyword evidence="3" id="KW-0813">Transport</keyword>
<keyword evidence="7 8" id="KW-0472">Membrane</keyword>
<evidence type="ECO:0000256" key="6">
    <source>
        <dbReference type="ARBA" id="ARBA00022989"/>
    </source>
</evidence>
<dbReference type="PANTHER" id="PTHR30269">
    <property type="entry name" value="TRANSMEMBRANE PROTEIN YFCA"/>
    <property type="match status" value="1"/>
</dbReference>
<feature type="transmembrane region" description="Helical" evidence="8">
    <location>
        <begin position="202"/>
        <end position="220"/>
    </location>
</feature>
<keyword evidence="4 8" id="KW-1003">Cell membrane</keyword>
<evidence type="ECO:0000256" key="3">
    <source>
        <dbReference type="ARBA" id="ARBA00022448"/>
    </source>
</evidence>
<dbReference type="Pfam" id="PF01925">
    <property type="entry name" value="TauE"/>
    <property type="match status" value="1"/>
</dbReference>
<name>A0A151A6T4_9STAP</name>
<proteinExistence type="inferred from homology"/>
<comment type="caution">
    <text evidence="9">The sequence shown here is derived from an EMBL/GenBank/DDBJ whole genome shotgun (WGS) entry which is preliminary data.</text>
</comment>
<protein>
    <recommendedName>
        <fullName evidence="8">Probable membrane transporter protein</fullName>
    </recommendedName>
</protein>
<dbReference type="EMBL" id="LUGM01000002">
    <property type="protein sequence ID" value="KYH15047.1"/>
    <property type="molecule type" value="Genomic_DNA"/>
</dbReference>
<keyword evidence="6 8" id="KW-1133">Transmembrane helix</keyword>
<feature type="transmembrane region" description="Helical" evidence="8">
    <location>
        <begin position="232"/>
        <end position="247"/>
    </location>
</feature>
<feature type="transmembrane region" description="Helical" evidence="8">
    <location>
        <begin position="137"/>
        <end position="162"/>
    </location>
</feature>
<dbReference type="InterPro" id="IPR002781">
    <property type="entry name" value="TM_pro_TauE-like"/>
</dbReference>
<dbReference type="RefSeq" id="WP_061855193.1">
    <property type="nucleotide sequence ID" value="NZ_LUGM01000002.1"/>
</dbReference>
<feature type="transmembrane region" description="Helical" evidence="8">
    <location>
        <begin position="174"/>
        <end position="195"/>
    </location>
</feature>
<organism evidence="9 10">
    <name type="scientific">Staphylococcus kloosii</name>
    <dbReference type="NCBI Taxonomy" id="29384"/>
    <lineage>
        <taxon>Bacteria</taxon>
        <taxon>Bacillati</taxon>
        <taxon>Bacillota</taxon>
        <taxon>Bacilli</taxon>
        <taxon>Bacillales</taxon>
        <taxon>Staphylococcaceae</taxon>
        <taxon>Staphylococcus</taxon>
    </lineage>
</organism>
<dbReference type="AlphaFoldDB" id="A0A151A6T4"/>
<dbReference type="InterPro" id="IPR052017">
    <property type="entry name" value="TSUP"/>
</dbReference>
<evidence type="ECO:0000313" key="10">
    <source>
        <dbReference type="Proteomes" id="UP000075418"/>
    </source>
</evidence>
<evidence type="ECO:0000256" key="2">
    <source>
        <dbReference type="ARBA" id="ARBA00009142"/>
    </source>
</evidence>
<evidence type="ECO:0000313" key="9">
    <source>
        <dbReference type="EMBL" id="KYH15047.1"/>
    </source>
</evidence>
<comment type="similarity">
    <text evidence="2 8">Belongs to the 4-toluene sulfonate uptake permease (TSUP) (TC 2.A.102) family.</text>
</comment>
<gene>
    <name evidence="9" type="ORF">A0131_09720</name>
</gene>
<dbReference type="Proteomes" id="UP000075418">
    <property type="component" value="Unassembled WGS sequence"/>
</dbReference>
<accession>A0A151A6T4</accession>
<feature type="transmembrane region" description="Helical" evidence="8">
    <location>
        <begin position="72"/>
        <end position="91"/>
    </location>
</feature>
<evidence type="ECO:0000256" key="5">
    <source>
        <dbReference type="ARBA" id="ARBA00022692"/>
    </source>
</evidence>
<keyword evidence="5 8" id="KW-0812">Transmembrane</keyword>
<dbReference type="GO" id="GO:0005886">
    <property type="term" value="C:plasma membrane"/>
    <property type="evidence" value="ECO:0007669"/>
    <property type="project" value="UniProtKB-SubCell"/>
</dbReference>
<comment type="subcellular location">
    <subcellularLocation>
        <location evidence="1 8">Cell membrane</location>
        <topology evidence="1 8">Multi-pass membrane protein</topology>
    </subcellularLocation>
</comment>
<dbReference type="PANTHER" id="PTHR30269:SF37">
    <property type="entry name" value="MEMBRANE TRANSPORTER PROTEIN"/>
    <property type="match status" value="1"/>
</dbReference>
<evidence type="ECO:0000256" key="4">
    <source>
        <dbReference type="ARBA" id="ARBA00022475"/>
    </source>
</evidence>
<sequence length="248" mass="27551">MSITLITFILLAIFLGAFIRTYFGFGEALISMPLLAIIGLDINSSISIIGLAGLTVAIFNILSELKHIKYKILSLMLCSSIIGIPIGIYLLHHFNTAIIQIFLALFLLLYGTYAFCKRQFFKNNRKLVLQSPYWSTIAGIISGILGSLYNSHGVPIVIYATLSKWPIKTFKSTLQAHFLLTAIFVVIGQASGNVWTDKTIPIYLMSLPLLLLATIIGRYLTIKTTAHHFEKWVYLLIVALGLLLLVSI</sequence>
<evidence type="ECO:0000256" key="8">
    <source>
        <dbReference type="RuleBase" id="RU363041"/>
    </source>
</evidence>
<evidence type="ECO:0000256" key="7">
    <source>
        <dbReference type="ARBA" id="ARBA00023136"/>
    </source>
</evidence>
<evidence type="ECO:0000256" key="1">
    <source>
        <dbReference type="ARBA" id="ARBA00004651"/>
    </source>
</evidence>
<reference evidence="9 10" key="1">
    <citation type="submission" date="2016-02" db="EMBL/GenBank/DDBJ databases">
        <title>Draft genome sequence of hydrocarbon degrading Staphylococcus saprophyticus Strain CNV2, isolated from crude-oil contaminated soil from Noonmati Oil Refinery, Guwahati, Assam, India.</title>
        <authorList>
            <person name="Mukherjee A."/>
            <person name="Chettri B."/>
            <person name="Langpoklakpam J."/>
            <person name="Singh A.K."/>
            <person name="Chattopadhyay D.J."/>
        </authorList>
    </citation>
    <scope>NUCLEOTIDE SEQUENCE [LARGE SCALE GENOMIC DNA]</scope>
    <source>
        <strain evidence="9 10">CNV2</strain>
    </source>
</reference>